<evidence type="ECO:0000313" key="3">
    <source>
        <dbReference type="Proteomes" id="UP000295757"/>
    </source>
</evidence>
<feature type="signal peptide" evidence="1">
    <location>
        <begin position="1"/>
        <end position="26"/>
    </location>
</feature>
<sequence>MKHKTTKVILTTATLAATTAIITSTAALKTTNHFKPSFFNYKAYMSEYNINQLSEAFDYKEFDEINQFSNALRNNKTVAGIGSEFLTVELIKNNLISKLDYSILFNLPELKIYTQYDSLKNQLLKLTQLKANKSNEVSDLQLTKVSTEFQKAAAARNEIRNYVKLTMRSEVWKHLAKYQIGNDNELWEYFYPYYSQDMAIAYNIHKIDITKLPKYKNNKAYEDFINDDESINFEKYFDKYRDNFIGGNSKSQQITNPYAIINVLKTLSANGFDKWLITDAVRDNMLYGSSYWPSGPNGQRTDTNFSGAVDLDESNKNNKTYKILIDAFADLIKDGTGYDVRNSQHITLKGDGLEIVNELINPKRPDVNAAIMYNGDVIDAYYAKDNFKTGVTDDEIRAVKPSQNILLVDGLVITSKLEESQRNYYLNIISQGHFSYLKDIITRYKNLKAQNLIPDLSNSVNNQIKLQKIQNIITEDYVMNVWKDLKKKEFSEYNQSHKNEIFGFNINDYQTFINDIAKIIDLSIPTNKQKFNEFYKTRNLYQNNLSNNENEDISQQRINYAPHLIEKYLRQNHALFIDNLLKLFKDNIKIKNEHVILNLTIENINNFLKEKTSSQFENILAWILSSNLQTLKDNYPDSVNELNNDENPLFSWLANSITYINLGNEDFLEDYPNLNNFAFINYTPSSITDYEIVFRYYFLDKFDGQDQTAINMYEIIDNSNTIHETIQPVDDKTLSLITTYYFNKVKS</sequence>
<name>A0A4R7UEC6_9BACT</name>
<protein>
    <submittedName>
        <fullName evidence="2">Spermidine/putrescine transport system substrate-binding protein</fullName>
    </submittedName>
</protein>
<dbReference type="Proteomes" id="UP000295757">
    <property type="component" value="Unassembled WGS sequence"/>
</dbReference>
<gene>
    <name evidence="2" type="ORF">BCF59_0639</name>
</gene>
<evidence type="ECO:0000313" key="2">
    <source>
        <dbReference type="EMBL" id="TDV23293.1"/>
    </source>
</evidence>
<proteinExistence type="predicted"/>
<accession>A0A4R7UEC6</accession>
<comment type="caution">
    <text evidence="2">The sequence shown here is derived from an EMBL/GenBank/DDBJ whole genome shotgun (WGS) entry which is preliminary data.</text>
</comment>
<reference evidence="2 3" key="1">
    <citation type="submission" date="2019-03" db="EMBL/GenBank/DDBJ databases">
        <title>Genomic Encyclopedia of Archaeal and Bacterial Type Strains, Phase II (KMG-II): from individual species to whole genera.</title>
        <authorList>
            <person name="Goeker M."/>
        </authorList>
    </citation>
    <scope>NUCLEOTIDE SEQUENCE [LARGE SCALE GENOMIC DNA]</scope>
    <source>
        <strain evidence="2 3">ATCC 35214</strain>
    </source>
</reference>
<feature type="chain" id="PRO_5020309960" evidence="1">
    <location>
        <begin position="27"/>
        <end position="747"/>
    </location>
</feature>
<dbReference type="RefSeq" id="WP_134111144.1">
    <property type="nucleotide sequence ID" value="NZ_SOCN01000003.1"/>
</dbReference>
<dbReference type="AlphaFoldDB" id="A0A4R7UEC6"/>
<keyword evidence="3" id="KW-1185">Reference proteome</keyword>
<keyword evidence="1" id="KW-0732">Signal</keyword>
<organism evidence="2 3">
    <name type="scientific">Mycoplasmopsis mustelae</name>
    <dbReference type="NCBI Taxonomy" id="171289"/>
    <lineage>
        <taxon>Bacteria</taxon>
        <taxon>Bacillati</taxon>
        <taxon>Mycoplasmatota</taxon>
        <taxon>Mycoplasmoidales</taxon>
        <taxon>Metamycoplasmataceae</taxon>
        <taxon>Mycoplasmopsis</taxon>
    </lineage>
</organism>
<dbReference type="EMBL" id="SOCN01000003">
    <property type="protein sequence ID" value="TDV23293.1"/>
    <property type="molecule type" value="Genomic_DNA"/>
</dbReference>
<dbReference type="OrthoDB" id="403918at2"/>
<evidence type="ECO:0000256" key="1">
    <source>
        <dbReference type="SAM" id="SignalP"/>
    </source>
</evidence>